<dbReference type="PANTHER" id="PTHR37534">
    <property type="entry name" value="TRANSCRIPTIONAL ACTIVATOR PROTEIN UGA3"/>
    <property type="match status" value="1"/>
</dbReference>
<dbReference type="RefSeq" id="XP_007759927.1">
    <property type="nucleotide sequence ID" value="XM_007761737.1"/>
</dbReference>
<keyword evidence="2" id="KW-0539">Nucleus</keyword>
<name>W9VPC8_9EURO</name>
<dbReference type="EMBL" id="AMGW01000005">
    <property type="protein sequence ID" value="EXJ57393.1"/>
    <property type="molecule type" value="Genomic_DNA"/>
</dbReference>
<evidence type="ECO:0000313" key="5">
    <source>
        <dbReference type="Proteomes" id="UP000019473"/>
    </source>
</evidence>
<gene>
    <name evidence="4" type="ORF">A1O7_07740</name>
</gene>
<accession>W9VPC8</accession>
<protein>
    <recommendedName>
        <fullName evidence="6">Transcription factor domain-containing protein</fullName>
    </recommendedName>
</protein>
<proteinExistence type="predicted"/>
<feature type="region of interest" description="Disordered" evidence="3">
    <location>
        <begin position="1"/>
        <end position="24"/>
    </location>
</feature>
<dbReference type="GeneID" id="19182312"/>
<keyword evidence="5" id="KW-1185">Reference proteome</keyword>
<evidence type="ECO:0000313" key="4">
    <source>
        <dbReference type="EMBL" id="EXJ57393.1"/>
    </source>
</evidence>
<dbReference type="GO" id="GO:0005634">
    <property type="term" value="C:nucleus"/>
    <property type="evidence" value="ECO:0007669"/>
    <property type="project" value="UniProtKB-SubCell"/>
</dbReference>
<dbReference type="InterPro" id="IPR021858">
    <property type="entry name" value="Fun_TF"/>
</dbReference>
<evidence type="ECO:0000256" key="3">
    <source>
        <dbReference type="SAM" id="MobiDB-lite"/>
    </source>
</evidence>
<dbReference type="eggNOG" id="ENOG502SMD3">
    <property type="taxonomic scope" value="Eukaryota"/>
</dbReference>
<sequence length="483" mass="54713">MASRGKLAGKTSMAEQNTARPVKCGHQECGYPDANPTSEGTSVSSILPLLPPVLHPAEDVIIDASPPLFDWSPTQFEHAALAGVVSETESPESDADGLENSLDRRVEMSAPAEDYPALINPLDPYNIPQELKFILNYHLLEVAPKLVIDDTLTRNPYSQFILQLALEKPPLLYACAALAASHWHVRLLNKSCKVDCLRFRGKAMRRLQEQMWSEQSAKDDGNLTTILMLTLTDMSLGEPSNFDAHFGAAKRLVDLRGSEWTRDAFVEQYISWLDIMCSANHHREAFFTPEDVAAFTGPSRQWSHDVFPCPPDQFTIISEVIRLFKTQPDPQNPAPEVVEKAIECKRQVLFLPMHTERGPGWFHLTEAFRHAIGIYTIRLFHLEADEDEIQWLTQSVIYHAKLTPPHTGWTNHLLWPLFHAGLELREGRQKQWLRERSDVMQRSGGFRNVETSMEILEQVWDSGVRPDYTNLLSPDLFNAMVLV</sequence>
<dbReference type="STRING" id="1182544.W9VPC8"/>
<comment type="caution">
    <text evidence="4">The sequence shown here is derived from an EMBL/GenBank/DDBJ whole genome shotgun (WGS) entry which is preliminary data.</text>
</comment>
<organism evidence="4 5">
    <name type="scientific">Cladophialophora yegresii CBS 114405</name>
    <dbReference type="NCBI Taxonomy" id="1182544"/>
    <lineage>
        <taxon>Eukaryota</taxon>
        <taxon>Fungi</taxon>
        <taxon>Dikarya</taxon>
        <taxon>Ascomycota</taxon>
        <taxon>Pezizomycotina</taxon>
        <taxon>Eurotiomycetes</taxon>
        <taxon>Chaetothyriomycetidae</taxon>
        <taxon>Chaetothyriales</taxon>
        <taxon>Herpotrichiellaceae</taxon>
        <taxon>Cladophialophora</taxon>
    </lineage>
</organism>
<dbReference type="PANTHER" id="PTHR37534:SF46">
    <property type="entry name" value="ZN(II)2CYS6 TRANSCRIPTION FACTOR (EUROFUNG)"/>
    <property type="match status" value="1"/>
</dbReference>
<dbReference type="Proteomes" id="UP000019473">
    <property type="component" value="Unassembled WGS sequence"/>
</dbReference>
<dbReference type="OrthoDB" id="2015447at2759"/>
<dbReference type="Pfam" id="PF11951">
    <property type="entry name" value="Fungal_trans_2"/>
    <property type="match status" value="1"/>
</dbReference>
<comment type="subcellular location">
    <subcellularLocation>
        <location evidence="1">Nucleus</location>
    </subcellularLocation>
</comment>
<reference evidence="4 5" key="1">
    <citation type="submission" date="2013-03" db="EMBL/GenBank/DDBJ databases">
        <title>The Genome Sequence of Cladophialophora yegresii CBS 114405.</title>
        <authorList>
            <consortium name="The Broad Institute Genomics Platform"/>
            <person name="Cuomo C."/>
            <person name="de Hoog S."/>
            <person name="Gorbushina A."/>
            <person name="Walker B."/>
            <person name="Young S.K."/>
            <person name="Zeng Q."/>
            <person name="Gargeya S."/>
            <person name="Fitzgerald M."/>
            <person name="Haas B."/>
            <person name="Abouelleil A."/>
            <person name="Allen A.W."/>
            <person name="Alvarado L."/>
            <person name="Arachchi H.M."/>
            <person name="Berlin A.M."/>
            <person name="Chapman S.B."/>
            <person name="Gainer-Dewar J."/>
            <person name="Goldberg J."/>
            <person name="Griggs A."/>
            <person name="Gujja S."/>
            <person name="Hansen M."/>
            <person name="Howarth C."/>
            <person name="Imamovic A."/>
            <person name="Ireland A."/>
            <person name="Larimer J."/>
            <person name="McCowan C."/>
            <person name="Murphy C."/>
            <person name="Pearson M."/>
            <person name="Poon T.W."/>
            <person name="Priest M."/>
            <person name="Roberts A."/>
            <person name="Saif S."/>
            <person name="Shea T."/>
            <person name="Sisk P."/>
            <person name="Sykes S."/>
            <person name="Wortman J."/>
            <person name="Nusbaum C."/>
            <person name="Birren B."/>
        </authorList>
    </citation>
    <scope>NUCLEOTIDE SEQUENCE [LARGE SCALE GENOMIC DNA]</scope>
    <source>
        <strain evidence="4 5">CBS 114405</strain>
    </source>
</reference>
<dbReference type="HOGENOM" id="CLU_044489_0_0_1"/>
<evidence type="ECO:0008006" key="6">
    <source>
        <dbReference type="Google" id="ProtNLM"/>
    </source>
</evidence>
<evidence type="ECO:0000256" key="1">
    <source>
        <dbReference type="ARBA" id="ARBA00004123"/>
    </source>
</evidence>
<dbReference type="VEuPathDB" id="FungiDB:A1O7_07740"/>
<evidence type="ECO:0000256" key="2">
    <source>
        <dbReference type="ARBA" id="ARBA00023242"/>
    </source>
</evidence>
<dbReference type="AlphaFoldDB" id="W9VPC8"/>